<evidence type="ECO:0000313" key="2">
    <source>
        <dbReference type="Proteomes" id="UP000565579"/>
    </source>
</evidence>
<dbReference type="EMBL" id="JACHMI010000001">
    <property type="protein sequence ID" value="MBB6556643.1"/>
    <property type="molecule type" value="Genomic_DNA"/>
</dbReference>
<name>A0A7X0P7C6_9ACTN</name>
<dbReference type="Gene3D" id="3.40.50.720">
    <property type="entry name" value="NAD(P)-binding Rossmann-like Domain"/>
    <property type="match status" value="1"/>
</dbReference>
<comment type="caution">
    <text evidence="1">The sequence shown here is derived from an EMBL/GenBank/DDBJ whole genome shotgun (WGS) entry which is preliminary data.</text>
</comment>
<reference evidence="1 2" key="1">
    <citation type="submission" date="2020-08" db="EMBL/GenBank/DDBJ databases">
        <title>Sequencing the genomes of 1000 actinobacteria strains.</title>
        <authorList>
            <person name="Klenk H.-P."/>
        </authorList>
    </citation>
    <scope>NUCLEOTIDE SEQUENCE [LARGE SCALE GENOMIC DNA]</scope>
    <source>
        <strain evidence="1 2">DSM 43768</strain>
    </source>
</reference>
<gene>
    <name evidence="1" type="ORF">HD593_011438</name>
</gene>
<dbReference type="AlphaFoldDB" id="A0A7X0P7C6"/>
<dbReference type="SUPFAM" id="SSF51735">
    <property type="entry name" value="NAD(P)-binding Rossmann-fold domains"/>
    <property type="match status" value="1"/>
</dbReference>
<dbReference type="InterPro" id="IPR036291">
    <property type="entry name" value="NAD(P)-bd_dom_sf"/>
</dbReference>
<accession>A0A7X0P7C6</accession>
<organism evidence="1 2">
    <name type="scientific">Nonomuraea rubra</name>
    <dbReference type="NCBI Taxonomy" id="46180"/>
    <lineage>
        <taxon>Bacteria</taxon>
        <taxon>Bacillati</taxon>
        <taxon>Actinomycetota</taxon>
        <taxon>Actinomycetes</taxon>
        <taxon>Streptosporangiales</taxon>
        <taxon>Streptosporangiaceae</taxon>
        <taxon>Nonomuraea</taxon>
    </lineage>
</organism>
<sequence length="94" mass="10213">MYRLALEQAPAGSRLHAVGDEGVPFLEIAEAIGRHLDVPVAAVPSDQAQDRFGFLAAIVPLDNPTSSERTRRLLDWQPAHPGLLADLDLGHYFA</sequence>
<dbReference type="RefSeq" id="WP_221525435.1">
    <property type="nucleotide sequence ID" value="NZ_BAAAXY010000294.1"/>
</dbReference>
<protein>
    <submittedName>
        <fullName evidence="1">Nucleoside-diphosphate-sugar epimerase</fullName>
    </submittedName>
</protein>
<keyword evidence="2" id="KW-1185">Reference proteome</keyword>
<proteinExistence type="predicted"/>
<dbReference type="Proteomes" id="UP000565579">
    <property type="component" value="Unassembled WGS sequence"/>
</dbReference>
<evidence type="ECO:0000313" key="1">
    <source>
        <dbReference type="EMBL" id="MBB6556643.1"/>
    </source>
</evidence>